<dbReference type="Gene3D" id="2.160.20.10">
    <property type="entry name" value="Single-stranded right-handed beta-helix, Pectin lyase-like"/>
    <property type="match status" value="1"/>
</dbReference>
<evidence type="ECO:0000256" key="2">
    <source>
        <dbReference type="SAM" id="Phobius"/>
    </source>
</evidence>
<keyword evidence="2" id="KW-0812">Transmembrane</keyword>
<dbReference type="EMBL" id="JBBAXC010000004">
    <property type="protein sequence ID" value="MEI5906663.1"/>
    <property type="molecule type" value="Genomic_DNA"/>
</dbReference>
<gene>
    <name evidence="4" type="ORF">WAK64_06280</name>
</gene>
<evidence type="ECO:0000259" key="3">
    <source>
        <dbReference type="Pfam" id="PF05048"/>
    </source>
</evidence>
<sequence length="268" mass="28726">MSASKRNNFVWIFIVFATLFFFAILTVIGIVIMNEKTIIVPDEVGTISGAVSMAEPGDIILVKVKENGTPYNESFTINQDKIKLIGIGKEKPVIDSPSIAIRLNTTSGVLVRSFDFQGNSIAIQVLTSESNMIKDNSFIDNSLGITLSDSDRNILKGNTSSGNSNPISLSFSNNNLINGNTLNNDSANGINLSNSDGNLIKRNTVTNIGFNGILLNTSSNDNDVFFNRAFGNGDGVVTFDINDEGNPGTNNNLKGNKCDTSSPEGLCK</sequence>
<feature type="compositionally biased region" description="Polar residues" evidence="1">
    <location>
        <begin position="247"/>
        <end position="268"/>
    </location>
</feature>
<dbReference type="Pfam" id="PF05048">
    <property type="entry name" value="NosD"/>
    <property type="match status" value="1"/>
</dbReference>
<reference evidence="4 5" key="1">
    <citation type="journal article" date="2018" name="J. Microbiol.">
        <title>Bacillus spongiae sp. nov., isolated from sponge of Jeju Island.</title>
        <authorList>
            <person name="Lee G.E."/>
            <person name="Im W.T."/>
            <person name="Park J.S."/>
        </authorList>
    </citation>
    <scope>NUCLEOTIDE SEQUENCE [LARGE SCALE GENOMIC DNA]</scope>
    <source>
        <strain evidence="4 5">135PIL107-10</strain>
    </source>
</reference>
<feature type="transmembrane region" description="Helical" evidence="2">
    <location>
        <begin position="9"/>
        <end position="33"/>
    </location>
</feature>
<evidence type="ECO:0000256" key="1">
    <source>
        <dbReference type="SAM" id="MobiDB-lite"/>
    </source>
</evidence>
<keyword evidence="2" id="KW-1133">Transmembrane helix</keyword>
<feature type="region of interest" description="Disordered" evidence="1">
    <location>
        <begin position="245"/>
        <end position="268"/>
    </location>
</feature>
<accession>A0ABU8HBG5</accession>
<feature type="domain" description="Periplasmic copper-binding protein NosD beta helix" evidence="3">
    <location>
        <begin position="91"/>
        <end position="233"/>
    </location>
</feature>
<evidence type="ECO:0000313" key="5">
    <source>
        <dbReference type="Proteomes" id="UP001312865"/>
    </source>
</evidence>
<proteinExistence type="predicted"/>
<dbReference type="NCBIfam" id="TIGR03804">
    <property type="entry name" value="para_beta_helix"/>
    <property type="match status" value="2"/>
</dbReference>
<keyword evidence="2" id="KW-0472">Membrane</keyword>
<protein>
    <submittedName>
        <fullName evidence="4">NosD domain-containing protein</fullName>
    </submittedName>
</protein>
<dbReference type="SMART" id="SM00710">
    <property type="entry name" value="PbH1"/>
    <property type="match status" value="6"/>
</dbReference>
<dbReference type="InterPro" id="IPR012334">
    <property type="entry name" value="Pectin_lyas_fold"/>
</dbReference>
<dbReference type="InterPro" id="IPR006626">
    <property type="entry name" value="PbH1"/>
</dbReference>
<dbReference type="RefSeq" id="WP_336586097.1">
    <property type="nucleotide sequence ID" value="NZ_JBBAXC010000004.1"/>
</dbReference>
<dbReference type="InterPro" id="IPR011050">
    <property type="entry name" value="Pectin_lyase_fold/virulence"/>
</dbReference>
<organism evidence="4 5">
    <name type="scientific">Bacillus spongiae</name>
    <dbReference type="NCBI Taxonomy" id="2683610"/>
    <lineage>
        <taxon>Bacteria</taxon>
        <taxon>Bacillati</taxon>
        <taxon>Bacillota</taxon>
        <taxon>Bacilli</taxon>
        <taxon>Bacillales</taxon>
        <taxon>Bacillaceae</taxon>
        <taxon>Bacillus</taxon>
    </lineage>
</organism>
<dbReference type="SUPFAM" id="SSF51126">
    <property type="entry name" value="Pectin lyase-like"/>
    <property type="match status" value="1"/>
</dbReference>
<comment type="caution">
    <text evidence="4">The sequence shown here is derived from an EMBL/GenBank/DDBJ whole genome shotgun (WGS) entry which is preliminary data.</text>
</comment>
<keyword evidence="5" id="KW-1185">Reference proteome</keyword>
<dbReference type="Proteomes" id="UP001312865">
    <property type="component" value="Unassembled WGS sequence"/>
</dbReference>
<dbReference type="InterPro" id="IPR022441">
    <property type="entry name" value="Para_beta_helix_rpt-2"/>
</dbReference>
<name>A0ABU8HBG5_9BACI</name>
<evidence type="ECO:0000313" key="4">
    <source>
        <dbReference type="EMBL" id="MEI5906663.1"/>
    </source>
</evidence>
<dbReference type="InterPro" id="IPR007742">
    <property type="entry name" value="NosD_dom"/>
</dbReference>